<accession>A0AAN8U4U5</accession>
<evidence type="ECO:0000313" key="1">
    <source>
        <dbReference type="EMBL" id="KAK6795787.1"/>
    </source>
</evidence>
<organism evidence="1 2">
    <name type="scientific">Solanum bulbocastanum</name>
    <name type="common">Wild potato</name>
    <dbReference type="NCBI Taxonomy" id="147425"/>
    <lineage>
        <taxon>Eukaryota</taxon>
        <taxon>Viridiplantae</taxon>
        <taxon>Streptophyta</taxon>
        <taxon>Embryophyta</taxon>
        <taxon>Tracheophyta</taxon>
        <taxon>Spermatophyta</taxon>
        <taxon>Magnoliopsida</taxon>
        <taxon>eudicotyledons</taxon>
        <taxon>Gunneridae</taxon>
        <taxon>Pentapetalae</taxon>
        <taxon>asterids</taxon>
        <taxon>lamiids</taxon>
        <taxon>Solanales</taxon>
        <taxon>Solanaceae</taxon>
        <taxon>Solanoideae</taxon>
        <taxon>Solaneae</taxon>
        <taxon>Solanum</taxon>
    </lineage>
</organism>
<keyword evidence="2" id="KW-1185">Reference proteome</keyword>
<comment type="caution">
    <text evidence="1">The sequence shown here is derived from an EMBL/GenBank/DDBJ whole genome shotgun (WGS) entry which is preliminary data.</text>
</comment>
<proteinExistence type="predicted"/>
<reference evidence="1 2" key="1">
    <citation type="submission" date="2024-02" db="EMBL/GenBank/DDBJ databases">
        <title>de novo genome assembly of Solanum bulbocastanum strain 11H21.</title>
        <authorList>
            <person name="Hosaka A.J."/>
        </authorList>
    </citation>
    <scope>NUCLEOTIDE SEQUENCE [LARGE SCALE GENOMIC DNA]</scope>
    <source>
        <tissue evidence="1">Young leaves</tissue>
    </source>
</reference>
<dbReference type="EMBL" id="JBANQN010000003">
    <property type="protein sequence ID" value="KAK6795787.1"/>
    <property type="molecule type" value="Genomic_DNA"/>
</dbReference>
<dbReference type="Proteomes" id="UP001371456">
    <property type="component" value="Unassembled WGS sequence"/>
</dbReference>
<gene>
    <name evidence="1" type="ORF">RDI58_009242</name>
</gene>
<name>A0AAN8U4U5_SOLBU</name>
<evidence type="ECO:0000313" key="2">
    <source>
        <dbReference type="Proteomes" id="UP001371456"/>
    </source>
</evidence>
<sequence>MQDNFDEVGELVIRHSFRQGNKVANLLSRLGSKLIHITNSLILQTPPDVAKKKQKADQDGVSSSKIAVWSIRTKLVHFGNISNYL</sequence>
<dbReference type="AlphaFoldDB" id="A0AAN8U4U5"/>
<protein>
    <submittedName>
        <fullName evidence="1">Uncharacterized protein</fullName>
    </submittedName>
</protein>